<evidence type="ECO:0000313" key="1">
    <source>
        <dbReference type="EMBL" id="THG50681.1"/>
    </source>
</evidence>
<organism evidence="1 2">
    <name type="scientific">Muribaculum caecicola</name>
    <dbReference type="NCBI Taxonomy" id="3038144"/>
    <lineage>
        <taxon>Bacteria</taxon>
        <taxon>Pseudomonadati</taxon>
        <taxon>Bacteroidota</taxon>
        <taxon>Bacteroidia</taxon>
        <taxon>Bacteroidales</taxon>
        <taxon>Muribaculaceae</taxon>
        <taxon>Muribaculum</taxon>
    </lineage>
</organism>
<accession>A0AC61S560</accession>
<comment type="caution">
    <text evidence="1">The sequence shown here is derived from an EMBL/GenBank/DDBJ whole genome shotgun (WGS) entry which is preliminary data.</text>
</comment>
<gene>
    <name evidence="1" type="ORF">E5990_06395</name>
</gene>
<keyword evidence="2" id="KW-1185">Reference proteome</keyword>
<name>A0AC61S560_9BACT</name>
<dbReference type="Proteomes" id="UP000305401">
    <property type="component" value="Unassembled WGS sequence"/>
</dbReference>
<protein>
    <submittedName>
        <fullName evidence="1">Fluoride efflux transporter CrcB</fullName>
    </submittedName>
</protein>
<feature type="non-terminal residue" evidence="1">
    <location>
        <position position="51"/>
    </location>
</feature>
<reference evidence="1" key="1">
    <citation type="submission" date="2019-04" db="EMBL/GenBank/DDBJ databases">
        <title>Microbes associate with the intestines of laboratory mice.</title>
        <authorList>
            <person name="Navarre W."/>
            <person name="Wong E."/>
            <person name="Huang K.C."/>
            <person name="Tropini C."/>
            <person name="Ng K."/>
            <person name="Yu B."/>
        </authorList>
    </citation>
    <scope>NUCLEOTIDE SEQUENCE</scope>
    <source>
        <strain evidence="1">NM86_A22</strain>
    </source>
</reference>
<proteinExistence type="predicted"/>
<dbReference type="EMBL" id="SSTG01000068">
    <property type="protein sequence ID" value="THG50681.1"/>
    <property type="molecule type" value="Genomic_DNA"/>
</dbReference>
<evidence type="ECO:0000313" key="2">
    <source>
        <dbReference type="Proteomes" id="UP000305401"/>
    </source>
</evidence>
<sequence length="51" mass="5285">MKMLIYIGTGSFMGGVARYMLTRYVAAGIVGAVPYGTLAVNVLGCMLLGAI</sequence>